<dbReference type="EMBL" id="CM042011">
    <property type="protein sequence ID" value="KAI3763682.1"/>
    <property type="molecule type" value="Genomic_DNA"/>
</dbReference>
<proteinExistence type="predicted"/>
<dbReference type="Proteomes" id="UP001055811">
    <property type="component" value="Linkage Group LG03"/>
</dbReference>
<reference evidence="2" key="1">
    <citation type="journal article" date="2022" name="Mol. Ecol. Resour.">
        <title>The genomes of chicory, endive, great burdock and yacon provide insights into Asteraceae palaeo-polyploidization history and plant inulin production.</title>
        <authorList>
            <person name="Fan W."/>
            <person name="Wang S."/>
            <person name="Wang H."/>
            <person name="Wang A."/>
            <person name="Jiang F."/>
            <person name="Liu H."/>
            <person name="Zhao H."/>
            <person name="Xu D."/>
            <person name="Zhang Y."/>
        </authorList>
    </citation>
    <scope>NUCLEOTIDE SEQUENCE [LARGE SCALE GENOMIC DNA]</scope>
    <source>
        <strain evidence="2">cv. Punajuju</strain>
    </source>
</reference>
<protein>
    <submittedName>
        <fullName evidence="1">Uncharacterized protein</fullName>
    </submittedName>
</protein>
<gene>
    <name evidence="1" type="ORF">L2E82_13676</name>
</gene>
<keyword evidence="2" id="KW-1185">Reference proteome</keyword>
<accession>A0ACB9EXV6</accession>
<sequence length="126" mass="14267">MIPAGGYREEDDESAPSSFAAGLIGYGGKVFVDMANFEQVSSERILTVGKIKSSKCHQEDDYQEVGTKKDNKPSSNAVRYEDDFEKEKLRTCLTQKEKLITRWLNLLKEVEKINMTVGTNMGIYYL</sequence>
<reference evidence="1 2" key="2">
    <citation type="journal article" date="2022" name="Mol. Ecol. Resour.">
        <title>The genomes of chicory, endive, great burdock and yacon provide insights into Asteraceae paleo-polyploidization history and plant inulin production.</title>
        <authorList>
            <person name="Fan W."/>
            <person name="Wang S."/>
            <person name="Wang H."/>
            <person name="Wang A."/>
            <person name="Jiang F."/>
            <person name="Liu H."/>
            <person name="Zhao H."/>
            <person name="Xu D."/>
            <person name="Zhang Y."/>
        </authorList>
    </citation>
    <scope>NUCLEOTIDE SEQUENCE [LARGE SCALE GENOMIC DNA]</scope>
    <source>
        <strain evidence="2">cv. Punajuju</strain>
        <tissue evidence="1">Leaves</tissue>
    </source>
</reference>
<evidence type="ECO:0000313" key="2">
    <source>
        <dbReference type="Proteomes" id="UP001055811"/>
    </source>
</evidence>
<organism evidence="1 2">
    <name type="scientific">Cichorium intybus</name>
    <name type="common">Chicory</name>
    <dbReference type="NCBI Taxonomy" id="13427"/>
    <lineage>
        <taxon>Eukaryota</taxon>
        <taxon>Viridiplantae</taxon>
        <taxon>Streptophyta</taxon>
        <taxon>Embryophyta</taxon>
        <taxon>Tracheophyta</taxon>
        <taxon>Spermatophyta</taxon>
        <taxon>Magnoliopsida</taxon>
        <taxon>eudicotyledons</taxon>
        <taxon>Gunneridae</taxon>
        <taxon>Pentapetalae</taxon>
        <taxon>asterids</taxon>
        <taxon>campanulids</taxon>
        <taxon>Asterales</taxon>
        <taxon>Asteraceae</taxon>
        <taxon>Cichorioideae</taxon>
        <taxon>Cichorieae</taxon>
        <taxon>Cichoriinae</taxon>
        <taxon>Cichorium</taxon>
    </lineage>
</organism>
<evidence type="ECO:0000313" key="1">
    <source>
        <dbReference type="EMBL" id="KAI3763682.1"/>
    </source>
</evidence>
<name>A0ACB9EXV6_CICIN</name>
<comment type="caution">
    <text evidence="1">The sequence shown here is derived from an EMBL/GenBank/DDBJ whole genome shotgun (WGS) entry which is preliminary data.</text>
</comment>